<sequence>MANQFVGDEEDEPNSPFGDVRVRHQSSAIRYQSESFVASSQSVLSPPRISDGGTRLIGPSLNKTHPMFEEEFCRRGRARARKMFKRSSPPGIRKDCSCRHGKNREAKRLLVMNEMNGRRESRYGKEMRRGVVRSSSTRWPRQVLRYSANAGSPSPEFTSREGAGIDSTATPRALDDDRELEKESSQIVKRGLGLGGNATVECDCGYETLRRTGERERAAAQMRR</sequence>
<dbReference type="AlphaFoldDB" id="A0AAD7K686"/>
<evidence type="ECO:0000313" key="2">
    <source>
        <dbReference type="EMBL" id="KAJ7777603.1"/>
    </source>
</evidence>
<feature type="region of interest" description="Disordered" evidence="1">
    <location>
        <begin position="148"/>
        <end position="187"/>
    </location>
</feature>
<dbReference type="EMBL" id="JARJLG010000010">
    <property type="protein sequence ID" value="KAJ7777603.1"/>
    <property type="molecule type" value="Genomic_DNA"/>
</dbReference>
<proteinExistence type="predicted"/>
<feature type="region of interest" description="Disordered" evidence="1">
    <location>
        <begin position="1"/>
        <end position="62"/>
    </location>
</feature>
<reference evidence="2" key="1">
    <citation type="submission" date="2023-03" db="EMBL/GenBank/DDBJ databases">
        <title>Massive genome expansion in bonnet fungi (Mycena s.s.) driven by repeated elements and novel gene families across ecological guilds.</title>
        <authorList>
            <consortium name="Lawrence Berkeley National Laboratory"/>
            <person name="Harder C.B."/>
            <person name="Miyauchi S."/>
            <person name="Viragh M."/>
            <person name="Kuo A."/>
            <person name="Thoen E."/>
            <person name="Andreopoulos B."/>
            <person name="Lu D."/>
            <person name="Skrede I."/>
            <person name="Drula E."/>
            <person name="Henrissat B."/>
            <person name="Morin E."/>
            <person name="Kohler A."/>
            <person name="Barry K."/>
            <person name="LaButti K."/>
            <person name="Morin E."/>
            <person name="Salamov A."/>
            <person name="Lipzen A."/>
            <person name="Mereny Z."/>
            <person name="Hegedus B."/>
            <person name="Baldrian P."/>
            <person name="Stursova M."/>
            <person name="Weitz H."/>
            <person name="Taylor A."/>
            <person name="Grigoriev I.V."/>
            <person name="Nagy L.G."/>
            <person name="Martin F."/>
            <person name="Kauserud H."/>
        </authorList>
    </citation>
    <scope>NUCLEOTIDE SEQUENCE</scope>
    <source>
        <strain evidence="2">CBHHK188m</strain>
    </source>
</reference>
<accession>A0AAD7K686</accession>
<evidence type="ECO:0000256" key="1">
    <source>
        <dbReference type="SAM" id="MobiDB-lite"/>
    </source>
</evidence>
<feature type="compositionally biased region" description="Polar residues" evidence="1">
    <location>
        <begin position="25"/>
        <end position="44"/>
    </location>
</feature>
<keyword evidence="3" id="KW-1185">Reference proteome</keyword>
<organism evidence="2 3">
    <name type="scientific">Mycena maculata</name>
    <dbReference type="NCBI Taxonomy" id="230809"/>
    <lineage>
        <taxon>Eukaryota</taxon>
        <taxon>Fungi</taxon>
        <taxon>Dikarya</taxon>
        <taxon>Basidiomycota</taxon>
        <taxon>Agaricomycotina</taxon>
        <taxon>Agaricomycetes</taxon>
        <taxon>Agaricomycetidae</taxon>
        <taxon>Agaricales</taxon>
        <taxon>Marasmiineae</taxon>
        <taxon>Mycenaceae</taxon>
        <taxon>Mycena</taxon>
    </lineage>
</organism>
<gene>
    <name evidence="2" type="ORF">DFH07DRAFT_766355</name>
</gene>
<dbReference type="Proteomes" id="UP001215280">
    <property type="component" value="Unassembled WGS sequence"/>
</dbReference>
<evidence type="ECO:0000313" key="3">
    <source>
        <dbReference type="Proteomes" id="UP001215280"/>
    </source>
</evidence>
<name>A0AAD7K686_9AGAR</name>
<protein>
    <submittedName>
        <fullName evidence="2">Uncharacterized protein</fullName>
    </submittedName>
</protein>
<feature type="compositionally biased region" description="Basic and acidic residues" evidence="1">
    <location>
        <begin position="173"/>
        <end position="184"/>
    </location>
</feature>
<comment type="caution">
    <text evidence="2">The sequence shown here is derived from an EMBL/GenBank/DDBJ whole genome shotgun (WGS) entry which is preliminary data.</text>
</comment>